<protein>
    <submittedName>
        <fullName evidence="2">Uncharacterized protein</fullName>
    </submittedName>
</protein>
<organism evidence="2">
    <name type="scientific">human gut metagenome</name>
    <dbReference type="NCBI Taxonomy" id="408170"/>
    <lineage>
        <taxon>unclassified sequences</taxon>
        <taxon>metagenomes</taxon>
        <taxon>organismal metagenomes</taxon>
    </lineage>
</organism>
<name>K1RY05_9ZZZZ</name>
<reference evidence="2" key="1">
    <citation type="journal article" date="2013" name="Environ. Microbiol.">
        <title>Microbiota from the distal guts of lean and obese adolescents exhibit partial functional redundancy besides clear differences in community structure.</title>
        <authorList>
            <person name="Ferrer M."/>
            <person name="Ruiz A."/>
            <person name="Lanza F."/>
            <person name="Haange S.B."/>
            <person name="Oberbach A."/>
            <person name="Till H."/>
            <person name="Bargiela R."/>
            <person name="Campoy C."/>
            <person name="Segura M.T."/>
            <person name="Richter M."/>
            <person name="von Bergen M."/>
            <person name="Seifert J."/>
            <person name="Suarez A."/>
        </authorList>
    </citation>
    <scope>NUCLEOTIDE SEQUENCE</scope>
</reference>
<proteinExistence type="predicted"/>
<sequence>MLTLGTAAFGAQKTLPSGKDTGS</sequence>
<feature type="non-terminal residue" evidence="2">
    <location>
        <position position="23"/>
    </location>
</feature>
<evidence type="ECO:0000256" key="1">
    <source>
        <dbReference type="SAM" id="MobiDB-lite"/>
    </source>
</evidence>
<dbReference type="EMBL" id="AJWZ01010563">
    <property type="protein sequence ID" value="EKC48089.1"/>
    <property type="molecule type" value="Genomic_DNA"/>
</dbReference>
<feature type="region of interest" description="Disordered" evidence="1">
    <location>
        <begin position="1"/>
        <end position="23"/>
    </location>
</feature>
<evidence type="ECO:0000313" key="2">
    <source>
        <dbReference type="EMBL" id="EKC48089.1"/>
    </source>
</evidence>
<comment type="caution">
    <text evidence="2">The sequence shown here is derived from an EMBL/GenBank/DDBJ whole genome shotgun (WGS) entry which is preliminary data.</text>
</comment>
<gene>
    <name evidence="2" type="ORF">OBE_15369</name>
</gene>
<dbReference type="AlphaFoldDB" id="K1RY05"/>
<accession>K1RY05</accession>